<dbReference type="InterPro" id="IPR000422">
    <property type="entry name" value="DHBP_synthase_RibB"/>
</dbReference>
<comment type="similarity">
    <text evidence="6">In the N-terminal section; belongs to the DHBP synthase family.</text>
</comment>
<feature type="binding site" evidence="19">
    <location>
        <position position="369"/>
    </location>
    <ligand>
        <name>GTP</name>
        <dbReference type="ChEBI" id="CHEBI:37565"/>
    </ligand>
</feature>
<keyword evidence="23" id="KW-1185">Reference proteome</keyword>
<organism evidence="22 23">
    <name type="scientific">Aurantimicrobium photophilum</name>
    <dbReference type="NCBI Taxonomy" id="1987356"/>
    <lineage>
        <taxon>Bacteria</taxon>
        <taxon>Bacillati</taxon>
        <taxon>Actinomycetota</taxon>
        <taxon>Actinomycetes</taxon>
        <taxon>Micrococcales</taxon>
        <taxon>Microbacteriaceae</taxon>
        <taxon>Aurantimicrobium</taxon>
    </lineage>
</organism>
<evidence type="ECO:0000256" key="6">
    <source>
        <dbReference type="ARBA" id="ARBA00005520"/>
    </source>
</evidence>
<accession>A0A2Z3RYD6</accession>
<dbReference type="EC" id="3.5.4.25" evidence="19"/>
<dbReference type="GO" id="GO:0005829">
    <property type="term" value="C:cytosol"/>
    <property type="evidence" value="ECO:0007669"/>
    <property type="project" value="TreeGrafter"/>
</dbReference>
<evidence type="ECO:0000256" key="4">
    <source>
        <dbReference type="ARBA" id="ARBA00004853"/>
    </source>
</evidence>
<dbReference type="Pfam" id="PF00925">
    <property type="entry name" value="GTP_cyclohydro2"/>
    <property type="match status" value="1"/>
</dbReference>
<evidence type="ECO:0000259" key="21">
    <source>
        <dbReference type="Pfam" id="PF00925"/>
    </source>
</evidence>
<dbReference type="FunFam" id="3.40.50.10990:FF:000001">
    <property type="entry name" value="Riboflavin biosynthesis protein RibBA"/>
    <property type="match status" value="1"/>
</dbReference>
<evidence type="ECO:0000256" key="12">
    <source>
        <dbReference type="ARBA" id="ARBA00022842"/>
    </source>
</evidence>
<dbReference type="InterPro" id="IPR017945">
    <property type="entry name" value="DHBP_synth_RibB-like_a/b_dom"/>
</dbReference>
<dbReference type="CDD" id="cd00641">
    <property type="entry name" value="GTP_cyclohydro2"/>
    <property type="match status" value="1"/>
</dbReference>
<feature type="binding site" evidence="19">
    <location>
        <position position="283"/>
    </location>
    <ligand>
        <name>GTP</name>
        <dbReference type="ChEBI" id="CHEBI:37565"/>
    </ligand>
</feature>
<name>A0A2Z3RYD6_9MICO</name>
<dbReference type="GO" id="GO:0000287">
    <property type="term" value="F:magnesium ion binding"/>
    <property type="evidence" value="ECO:0007669"/>
    <property type="project" value="UniProtKB-UniRule"/>
</dbReference>
<evidence type="ECO:0000256" key="8">
    <source>
        <dbReference type="ARBA" id="ARBA00022723"/>
    </source>
</evidence>
<dbReference type="NCBIfam" id="TIGR00506">
    <property type="entry name" value="ribB"/>
    <property type="match status" value="1"/>
</dbReference>
<dbReference type="NCBIfam" id="NF001591">
    <property type="entry name" value="PRK00393.1"/>
    <property type="match status" value="1"/>
</dbReference>
<comment type="similarity">
    <text evidence="19">Belongs to the GTP cyclohydrolase II family.</text>
</comment>
<dbReference type="UniPathway" id="UPA00275">
    <property type="reaction ID" value="UER00399"/>
</dbReference>
<evidence type="ECO:0000256" key="2">
    <source>
        <dbReference type="ARBA" id="ARBA00001936"/>
    </source>
</evidence>
<feature type="binding site" evidence="19">
    <location>
        <position position="280"/>
    </location>
    <ligand>
        <name>Zn(2+)</name>
        <dbReference type="ChEBI" id="CHEBI:29105"/>
        <note>catalytic</note>
    </ligand>
</feature>
<evidence type="ECO:0000256" key="1">
    <source>
        <dbReference type="ARBA" id="ARBA00000141"/>
    </source>
</evidence>
<feature type="binding site" evidence="20">
    <location>
        <position position="28"/>
    </location>
    <ligand>
        <name>Mg(2+)</name>
        <dbReference type="ChEBI" id="CHEBI:18420"/>
        <label>1</label>
    </ligand>
</feature>
<evidence type="ECO:0000256" key="11">
    <source>
        <dbReference type="ARBA" id="ARBA00022833"/>
    </source>
</evidence>
<dbReference type="InterPro" id="IPR032677">
    <property type="entry name" value="GTP_cyclohydro_II"/>
</dbReference>
<evidence type="ECO:0000256" key="17">
    <source>
        <dbReference type="ARBA" id="ARBA00043932"/>
    </source>
</evidence>
<sequence length="427" mass="46173">MALTPIPEVLEALKAGRIVLVADDEGRENEGDAIMAAEFATKESIAWIVKHSSGLLCAPMSRDVADRLNLPIMIERNQDTRKTAYTITVDAAEGITTGISASDRALTMQVLANPDAVPHDLIRPGHVLPLRAVDGGVHERPGHTEAAVDLMRLAGLQPVGVIAEVVDEDGDMMRMPGLEKLAERENMPLTTVAALIDYLEAHPLPARVEGELDAHRVAFEVETNVPTENGTFRMRGYRDQATGTDHVAIVAGNPDGENVLVRVHSECLTGEALHSLKCECGPQLDEALRMIEADPAGGVVLYMRGQEGRGIGLVNKFKAYKLQEQGLDTLDANLALGFPADARDYTAAARMLDEMGISSVRLLSNNPEKKRQLEQFGIKINDLVPLVVGLGEFNTGYLNVKRDRMGHQLPGTLPAIDPAPKTKEVTA</sequence>
<dbReference type="Pfam" id="PF00926">
    <property type="entry name" value="DHBP_synthase"/>
    <property type="match status" value="1"/>
</dbReference>
<dbReference type="GO" id="GO:0005525">
    <property type="term" value="F:GTP binding"/>
    <property type="evidence" value="ECO:0007669"/>
    <property type="project" value="UniProtKB-KW"/>
</dbReference>
<feature type="binding site" evidence="19">
    <location>
        <position position="329"/>
    </location>
    <ligand>
        <name>GTP</name>
        <dbReference type="ChEBI" id="CHEBI:37565"/>
    </ligand>
</feature>
<gene>
    <name evidence="19" type="primary">ribA</name>
    <name evidence="20" type="synonym">ribB</name>
    <name evidence="22" type="ORF">AURMO_00339</name>
</gene>
<evidence type="ECO:0000256" key="18">
    <source>
        <dbReference type="ARBA" id="ARBA00049295"/>
    </source>
</evidence>
<dbReference type="EMBL" id="CP023994">
    <property type="protein sequence ID" value="AWR20956.1"/>
    <property type="molecule type" value="Genomic_DNA"/>
</dbReference>
<dbReference type="FunFam" id="3.90.870.10:FF:000001">
    <property type="entry name" value="Riboflavin biosynthesis protein RibBA"/>
    <property type="match status" value="1"/>
</dbReference>
<dbReference type="GO" id="GO:0008686">
    <property type="term" value="F:3,4-dihydroxy-2-butanone-4-phosphate synthase activity"/>
    <property type="evidence" value="ECO:0007669"/>
    <property type="project" value="UniProtKB-UniRule"/>
</dbReference>
<feature type="binding site" evidence="19">
    <location>
        <position position="278"/>
    </location>
    <ligand>
        <name>Zn(2+)</name>
        <dbReference type="ChEBI" id="CHEBI:29105"/>
        <note>catalytic</note>
    </ligand>
</feature>
<feature type="binding site" evidence="20">
    <location>
        <position position="32"/>
    </location>
    <ligand>
        <name>D-ribulose 5-phosphate</name>
        <dbReference type="ChEBI" id="CHEBI:58121"/>
    </ligand>
</feature>
<dbReference type="SUPFAM" id="SSF142695">
    <property type="entry name" value="RibA-like"/>
    <property type="match status" value="1"/>
</dbReference>
<evidence type="ECO:0000256" key="10">
    <source>
        <dbReference type="ARBA" id="ARBA00022801"/>
    </source>
</evidence>
<evidence type="ECO:0000256" key="3">
    <source>
        <dbReference type="ARBA" id="ARBA00002284"/>
    </source>
</evidence>
<feature type="binding site" evidence="20">
    <location>
        <begin position="140"/>
        <end position="144"/>
    </location>
    <ligand>
        <name>D-ribulose 5-phosphate</name>
        <dbReference type="ChEBI" id="CHEBI:58121"/>
    </ligand>
</feature>
<comment type="function">
    <text evidence="3 20">Catalyzes the conversion of D-ribulose 5-phosphate to formate and 3,4-dihydroxy-2-butanone 4-phosphate.</text>
</comment>
<evidence type="ECO:0000256" key="7">
    <source>
        <dbReference type="ARBA" id="ARBA00022619"/>
    </source>
</evidence>
<dbReference type="HAMAP" id="MF_00180">
    <property type="entry name" value="RibB"/>
    <property type="match status" value="1"/>
</dbReference>
<feature type="binding site" evidence="20">
    <location>
        <position position="28"/>
    </location>
    <ligand>
        <name>Mg(2+)</name>
        <dbReference type="ChEBI" id="CHEBI:18420"/>
        <label>2</label>
    </ligand>
</feature>
<feature type="active site" description="Proton acceptor" evidence="19">
    <location>
        <position position="341"/>
    </location>
</feature>
<protein>
    <recommendedName>
        <fullName evidence="19 20">Multifunctional fusion protein</fullName>
    </recommendedName>
    <domain>
        <recommendedName>
            <fullName evidence="19">GTP cyclohydrolase-2</fullName>
            <ecNumber evidence="19">3.5.4.25</ecNumber>
        </recommendedName>
        <alternativeName>
            <fullName evidence="19">GTP cyclohydrolase II</fullName>
        </alternativeName>
    </domain>
    <domain>
        <recommendedName>
            <fullName evidence="20">3,4-dihydroxy-2-butanone 4-phosphate synthase</fullName>
            <shortName evidence="20">DHBP synthase</shortName>
            <ecNumber evidence="20">4.1.99.12</ecNumber>
        </recommendedName>
    </domain>
</protein>
<evidence type="ECO:0000256" key="13">
    <source>
        <dbReference type="ARBA" id="ARBA00023134"/>
    </source>
</evidence>
<feature type="domain" description="GTP cyclohydrolase II" evidence="21">
    <location>
        <begin position="221"/>
        <end position="385"/>
    </location>
</feature>
<feature type="binding site" evidence="19">
    <location>
        <begin position="307"/>
        <end position="309"/>
    </location>
    <ligand>
        <name>GTP</name>
        <dbReference type="ChEBI" id="CHEBI:37565"/>
    </ligand>
</feature>
<feature type="binding site" evidence="19">
    <location>
        <position position="267"/>
    </location>
    <ligand>
        <name>Zn(2+)</name>
        <dbReference type="ChEBI" id="CHEBI:29105"/>
        <note>catalytic</note>
    </ligand>
</feature>
<feature type="binding site" evidence="20">
    <location>
        <begin position="27"/>
        <end position="28"/>
    </location>
    <ligand>
        <name>D-ribulose 5-phosphate</name>
        <dbReference type="ChEBI" id="CHEBI:58121"/>
    </ligand>
</feature>
<comment type="cofactor">
    <cofactor evidence="20">
        <name>Mg(2+)</name>
        <dbReference type="ChEBI" id="CHEBI:18420"/>
    </cofactor>
    <cofactor evidence="20">
        <name>Mn(2+)</name>
        <dbReference type="ChEBI" id="CHEBI:29035"/>
    </cofactor>
    <text evidence="20">Binds 2 divalent metal cations per subunit. Magnesium or manganese.</text>
</comment>
<keyword evidence="15 20" id="KW-0456">Lyase</keyword>
<dbReference type="PIRSF" id="PIRSF001259">
    <property type="entry name" value="RibA"/>
    <property type="match status" value="1"/>
</dbReference>
<feature type="active site" description="Nucleophile" evidence="19">
    <location>
        <position position="343"/>
    </location>
</feature>
<dbReference type="RefSeq" id="WP_110232853.1">
    <property type="nucleotide sequence ID" value="NZ_CP023994.1"/>
</dbReference>
<evidence type="ECO:0000256" key="15">
    <source>
        <dbReference type="ARBA" id="ARBA00023239"/>
    </source>
</evidence>
<keyword evidence="10 19" id="KW-0378">Hydrolase</keyword>
<dbReference type="PANTHER" id="PTHR21327">
    <property type="entry name" value="GTP CYCLOHYDROLASE II-RELATED"/>
    <property type="match status" value="1"/>
</dbReference>
<comment type="similarity">
    <text evidence="20">Belongs to the DHBP synthase family.</text>
</comment>
<comment type="pathway">
    <text evidence="4 19">Cofactor biosynthesis; riboflavin biosynthesis; 5-amino-6-(D-ribitylamino)uracil from GTP: step 1/4.</text>
</comment>
<comment type="catalytic activity">
    <reaction evidence="1 20">
        <text>D-ribulose 5-phosphate = (2S)-2-hydroxy-3-oxobutyl phosphate + formate + H(+)</text>
        <dbReference type="Rhea" id="RHEA:18457"/>
        <dbReference type="ChEBI" id="CHEBI:15378"/>
        <dbReference type="ChEBI" id="CHEBI:15740"/>
        <dbReference type="ChEBI" id="CHEBI:58121"/>
        <dbReference type="ChEBI" id="CHEBI:58830"/>
        <dbReference type="EC" id="4.1.99.12"/>
    </reaction>
</comment>
<evidence type="ECO:0000256" key="14">
    <source>
        <dbReference type="ARBA" id="ARBA00023211"/>
    </source>
</evidence>
<dbReference type="EC" id="4.1.99.12" evidence="20"/>
<evidence type="ECO:0000256" key="16">
    <source>
        <dbReference type="ARBA" id="ARBA00023268"/>
    </source>
</evidence>
<comment type="cofactor">
    <cofactor evidence="19">
        <name>Zn(2+)</name>
        <dbReference type="ChEBI" id="CHEBI:29105"/>
    </cofactor>
    <text evidence="19">Binds 1 zinc ion per subunit.</text>
</comment>
<evidence type="ECO:0000256" key="19">
    <source>
        <dbReference type="HAMAP-Rule" id="MF_00179"/>
    </source>
</evidence>
<feature type="binding site" evidence="20">
    <location>
        <position position="143"/>
    </location>
    <ligand>
        <name>Mg(2+)</name>
        <dbReference type="ChEBI" id="CHEBI:18420"/>
        <label>2</label>
    </ligand>
</feature>
<dbReference type="GO" id="GO:0030145">
    <property type="term" value="F:manganese ion binding"/>
    <property type="evidence" value="ECO:0007669"/>
    <property type="project" value="UniProtKB-UniRule"/>
</dbReference>
<keyword evidence="8 20" id="KW-0479">Metal-binding</keyword>
<feature type="site" description="Essential for catalytic activity" evidence="20">
    <location>
        <position position="126"/>
    </location>
</feature>
<dbReference type="HAMAP" id="MF_00179">
    <property type="entry name" value="RibA"/>
    <property type="match status" value="1"/>
</dbReference>
<dbReference type="InterPro" id="IPR000926">
    <property type="entry name" value="RibA"/>
</dbReference>
<feature type="binding site" evidence="19">
    <location>
        <begin position="262"/>
        <end position="266"/>
    </location>
    <ligand>
        <name>GTP</name>
        <dbReference type="ChEBI" id="CHEBI:37565"/>
    </ligand>
</feature>
<dbReference type="OrthoDB" id="9793111at2"/>
<evidence type="ECO:0000313" key="23">
    <source>
        <dbReference type="Proteomes" id="UP000246894"/>
    </source>
</evidence>
<dbReference type="Proteomes" id="UP000246894">
    <property type="component" value="Chromosome"/>
</dbReference>
<evidence type="ECO:0000256" key="9">
    <source>
        <dbReference type="ARBA" id="ARBA00022741"/>
    </source>
</evidence>
<dbReference type="AlphaFoldDB" id="A0A2Z3RYD6"/>
<feature type="binding site" evidence="19">
    <location>
        <position position="364"/>
    </location>
    <ligand>
        <name>GTP</name>
        <dbReference type="ChEBI" id="CHEBI:37565"/>
    </ligand>
</feature>
<dbReference type="KEGG" id="aum:AURMO_00339"/>
<dbReference type="GO" id="GO:0008270">
    <property type="term" value="F:zinc ion binding"/>
    <property type="evidence" value="ECO:0007669"/>
    <property type="project" value="UniProtKB-UniRule"/>
</dbReference>
<dbReference type="Gene3D" id="3.90.870.10">
    <property type="entry name" value="DHBP synthase"/>
    <property type="match status" value="1"/>
</dbReference>
<comment type="cofactor">
    <cofactor evidence="2">
        <name>Mn(2+)</name>
        <dbReference type="ChEBI" id="CHEBI:29035"/>
    </cofactor>
</comment>
<keyword evidence="14 20" id="KW-0464">Manganese</keyword>
<keyword evidence="7 20" id="KW-0686">Riboflavin biosynthesis</keyword>
<dbReference type="InterPro" id="IPR036144">
    <property type="entry name" value="RibA-like_sf"/>
</dbReference>
<comment type="catalytic activity">
    <reaction evidence="18 19">
        <text>GTP + 4 H2O = 2,5-diamino-6-hydroxy-4-(5-phosphoribosylamino)-pyrimidine + formate + 2 phosphate + 3 H(+)</text>
        <dbReference type="Rhea" id="RHEA:23704"/>
        <dbReference type="ChEBI" id="CHEBI:15377"/>
        <dbReference type="ChEBI" id="CHEBI:15378"/>
        <dbReference type="ChEBI" id="CHEBI:15740"/>
        <dbReference type="ChEBI" id="CHEBI:37565"/>
        <dbReference type="ChEBI" id="CHEBI:43474"/>
        <dbReference type="ChEBI" id="CHEBI:58614"/>
        <dbReference type="EC" id="3.5.4.25"/>
    </reaction>
</comment>
<keyword evidence="11 19" id="KW-0862">Zinc</keyword>
<reference evidence="22 23" key="1">
    <citation type="submission" date="2017-10" db="EMBL/GenBank/DDBJ databases">
        <title>Genome of an Actinobacterium that displays light-enhanced growth.</title>
        <authorList>
            <person name="Maresca J.A."/>
            <person name="Hempel P."/>
            <person name="Shevchenko O."/>
            <person name="Miller K.J."/>
            <person name="Hahn M.W."/>
        </authorList>
    </citation>
    <scope>NUCLEOTIDE SEQUENCE [LARGE SCALE GENOMIC DNA]</scope>
    <source>
        <strain evidence="22 23">MWH-Mo1</strain>
    </source>
</reference>
<dbReference type="NCBIfam" id="TIGR00505">
    <property type="entry name" value="ribA"/>
    <property type="match status" value="1"/>
</dbReference>
<evidence type="ECO:0000256" key="5">
    <source>
        <dbReference type="ARBA" id="ARBA00004904"/>
    </source>
</evidence>
<comment type="pathway">
    <text evidence="5 20">Cofactor biosynthesis; riboflavin biosynthesis; 2-hydroxy-3-oxobutyl phosphate from D-ribulose 5-phosphate: step 1/1.</text>
</comment>
<evidence type="ECO:0000313" key="22">
    <source>
        <dbReference type="EMBL" id="AWR20956.1"/>
    </source>
</evidence>
<keyword evidence="9 19" id="KW-0547">Nucleotide-binding</keyword>
<keyword evidence="12 20" id="KW-0460">Magnesium</keyword>
<comment type="function">
    <text evidence="17 19">Catalyzes the conversion of GTP to 2,5-diamino-6-ribosylamino-4(3H)-pyrimidinone 5'-phosphate (DARP), formate and pyrophosphate.</text>
</comment>
<evidence type="ECO:0000256" key="20">
    <source>
        <dbReference type="HAMAP-Rule" id="MF_00180"/>
    </source>
</evidence>
<dbReference type="SUPFAM" id="SSF55821">
    <property type="entry name" value="YrdC/RibB"/>
    <property type="match status" value="1"/>
</dbReference>
<dbReference type="GO" id="GO:0003935">
    <property type="term" value="F:GTP cyclohydrolase II activity"/>
    <property type="evidence" value="ECO:0007669"/>
    <property type="project" value="UniProtKB-UniRule"/>
</dbReference>
<keyword evidence="13 19" id="KW-0342">GTP-binding</keyword>
<comment type="subunit">
    <text evidence="20">Homodimer.</text>
</comment>
<dbReference type="Gene3D" id="3.40.50.10990">
    <property type="entry name" value="GTP cyclohydrolase II"/>
    <property type="match status" value="1"/>
</dbReference>
<feature type="site" description="Essential for catalytic activity" evidence="20">
    <location>
        <position position="164"/>
    </location>
</feature>
<keyword evidence="16" id="KW-0511">Multifunctional enzyme</keyword>
<dbReference type="PANTHER" id="PTHR21327:SF47">
    <property type="entry name" value="GTP CYCLOHYDROLASE II DOMAIN-CONTAINING PROTEIN"/>
    <property type="match status" value="1"/>
</dbReference>
<proteinExistence type="inferred from homology"/>
<dbReference type="GO" id="GO:0009231">
    <property type="term" value="P:riboflavin biosynthetic process"/>
    <property type="evidence" value="ECO:0007669"/>
    <property type="project" value="UniProtKB-UniRule"/>
</dbReference>